<evidence type="ECO:0000259" key="2">
    <source>
        <dbReference type="Pfam" id="PF13843"/>
    </source>
</evidence>
<evidence type="ECO:0000313" key="3">
    <source>
        <dbReference type="EMBL" id="CAG5023342.1"/>
    </source>
</evidence>
<organism evidence="3 4">
    <name type="scientific">Parnassius apollo</name>
    <name type="common">Apollo butterfly</name>
    <name type="synonym">Papilio apollo</name>
    <dbReference type="NCBI Taxonomy" id="110799"/>
    <lineage>
        <taxon>Eukaryota</taxon>
        <taxon>Metazoa</taxon>
        <taxon>Ecdysozoa</taxon>
        <taxon>Arthropoda</taxon>
        <taxon>Hexapoda</taxon>
        <taxon>Insecta</taxon>
        <taxon>Pterygota</taxon>
        <taxon>Neoptera</taxon>
        <taxon>Endopterygota</taxon>
        <taxon>Lepidoptera</taxon>
        <taxon>Glossata</taxon>
        <taxon>Ditrysia</taxon>
        <taxon>Papilionoidea</taxon>
        <taxon>Papilionidae</taxon>
        <taxon>Parnassiinae</taxon>
        <taxon>Parnassini</taxon>
        <taxon>Parnassius</taxon>
        <taxon>Parnassius</taxon>
    </lineage>
</organism>
<feature type="compositionally biased region" description="Acidic residues" evidence="1">
    <location>
        <begin position="20"/>
        <end position="32"/>
    </location>
</feature>
<dbReference type="InterPro" id="IPR029526">
    <property type="entry name" value="PGBD"/>
</dbReference>
<comment type="caution">
    <text evidence="3">The sequence shown here is derived from an EMBL/GenBank/DDBJ whole genome shotgun (WGS) entry which is preliminary data.</text>
</comment>
<accession>A0A8S3XFY1</accession>
<feature type="domain" description="PiggyBac transposable element-derived protein" evidence="2">
    <location>
        <begin position="108"/>
        <end position="163"/>
    </location>
</feature>
<dbReference type="Proteomes" id="UP000691718">
    <property type="component" value="Unassembled WGS sequence"/>
</dbReference>
<protein>
    <submittedName>
        <fullName evidence="3">(apollo) hypothetical protein</fullName>
    </submittedName>
</protein>
<dbReference type="AlphaFoldDB" id="A0A8S3XFY1"/>
<dbReference type="EMBL" id="CAJQZP010001153">
    <property type="protein sequence ID" value="CAG5023342.1"/>
    <property type="molecule type" value="Genomic_DNA"/>
</dbReference>
<name>A0A8S3XFY1_PARAO</name>
<feature type="compositionally biased region" description="Acidic residues" evidence="1">
    <location>
        <begin position="52"/>
        <end position="61"/>
    </location>
</feature>
<proteinExistence type="predicted"/>
<gene>
    <name evidence="3" type="ORF">PAPOLLO_LOCUS17925</name>
</gene>
<evidence type="ECO:0000313" key="4">
    <source>
        <dbReference type="Proteomes" id="UP000691718"/>
    </source>
</evidence>
<dbReference type="Pfam" id="PF13843">
    <property type="entry name" value="DDE_Tnp_1_7"/>
    <property type="match status" value="1"/>
</dbReference>
<keyword evidence="4" id="KW-1185">Reference proteome</keyword>
<reference evidence="3" key="1">
    <citation type="submission" date="2021-04" db="EMBL/GenBank/DDBJ databases">
        <authorList>
            <person name="Tunstrom K."/>
        </authorList>
    </citation>
    <scope>NUCLEOTIDE SEQUENCE</scope>
</reference>
<dbReference type="OrthoDB" id="118105at2759"/>
<feature type="region of interest" description="Disordered" evidence="1">
    <location>
        <begin position="18"/>
        <end position="61"/>
    </location>
</feature>
<sequence length="233" mass="26649">MNYRRGLADGESALFNFNESDFEDIDDEEEENFSTVQEDIPEEVLPRSPDGSEWESSDEEPLVSVQRVRRLTNRPLRWDHTNNFQSSPSNIYEDPPLVEPTICKPSHEYFCHYIKPEFFEQMSHCTNICSTYRTGRSLNTNLEEMRTFVGVSMVMGKCKMKQVVRGKPNPEGIKVFLLANPNGLPLDLYLYQGGGTTVESALHPMPEKLDLGGRVVLKLVDTLPKHSSIYIDR</sequence>
<dbReference type="PANTHER" id="PTHR47272">
    <property type="entry name" value="DDE_TNP_1_7 DOMAIN-CONTAINING PROTEIN"/>
    <property type="match status" value="1"/>
</dbReference>
<evidence type="ECO:0000256" key="1">
    <source>
        <dbReference type="SAM" id="MobiDB-lite"/>
    </source>
</evidence>